<protein>
    <submittedName>
        <fullName evidence="3">Uncharacterized protein</fullName>
    </submittedName>
</protein>
<feature type="region of interest" description="Disordered" evidence="1">
    <location>
        <begin position="173"/>
        <end position="192"/>
    </location>
</feature>
<sequence>MARKKKEPETYTALQVEAALCVWECLNEWTLGTEAQVAKLEKAAKKDPHSMAAIRVEWIEMREQCGSAEMRSQSIVLGLWCLEIYDILTANEEEFFSYWSYDWEVIPAMLKHAVCKDGKASMYRGDYIYTGGGLIDAHSAAQLVAQEFAWLRYEDDCKSQARQQWAYEELVTDDRKSRDDPSDSRMLSAFEQGEAPPAFVKWLGEKYDLTPAGPGFR</sequence>
<accession>A0A809Z966</accession>
<reference evidence="4" key="2">
    <citation type="submission" date="2020-05" db="EMBL/GenBank/DDBJ databases">
        <title>Complete genome sequence of Bradyrhizobium diazoefficiens XF10 isolated from soybean nodule.</title>
        <authorList>
            <person name="Noda R."/>
            <person name="Kakizaki K."/>
            <person name="Minamisawa K."/>
        </authorList>
    </citation>
    <scope>NUCLEOTIDE SEQUENCE</scope>
    <source>
        <strain evidence="4">XF10</strain>
    </source>
</reference>
<dbReference type="EMBL" id="AP023099">
    <property type="protein sequence ID" value="BCE91911.1"/>
    <property type="molecule type" value="Genomic_DNA"/>
</dbReference>
<reference evidence="3" key="3">
    <citation type="submission" date="2020-05" db="EMBL/GenBank/DDBJ databases">
        <title>Complete genome sequence of Bradyrhizobium diazoefficiens XF4 isolated from soybean nodule.</title>
        <authorList>
            <person name="Noda R."/>
            <person name="Kakizaki K."/>
            <person name="Minamisawa K."/>
        </authorList>
    </citation>
    <scope>NUCLEOTIDE SEQUENCE</scope>
    <source>
        <strain evidence="3">XF4</strain>
    </source>
</reference>
<name>A0A809Z966_9BRAD</name>
<evidence type="ECO:0000313" key="2">
    <source>
        <dbReference type="EMBL" id="BCE22130.1"/>
    </source>
</evidence>
<organism evidence="3">
    <name type="scientific">Bradyrhizobium diazoefficiens</name>
    <dbReference type="NCBI Taxonomy" id="1355477"/>
    <lineage>
        <taxon>Bacteria</taxon>
        <taxon>Pseudomonadati</taxon>
        <taxon>Pseudomonadota</taxon>
        <taxon>Alphaproteobacteria</taxon>
        <taxon>Hyphomicrobiales</taxon>
        <taxon>Nitrobacteraceae</taxon>
        <taxon>Bradyrhizobium</taxon>
    </lineage>
</organism>
<dbReference type="AlphaFoldDB" id="A0A809Z966"/>
<reference evidence="2" key="1">
    <citation type="submission" date="2020-05" db="EMBL/GenBank/DDBJ databases">
        <title>Complete genome sequence of Bradyrhizobium diazoefficiens XF1 isolated from soybean nodule.</title>
        <authorList>
            <person name="Noda R."/>
            <person name="Kakizaki K."/>
            <person name="Minamisawa K."/>
        </authorList>
    </citation>
    <scope>NUCLEOTIDE SEQUENCE</scope>
    <source>
        <strain evidence="2">XF1</strain>
    </source>
</reference>
<proteinExistence type="predicted"/>
<evidence type="ECO:0000313" key="3">
    <source>
        <dbReference type="EMBL" id="BCE48395.1"/>
    </source>
</evidence>
<gene>
    <name evidence="4" type="ORF">XF10B_47090</name>
    <name evidence="2" type="ORF">XF1B_48110</name>
    <name evidence="3" type="ORF">XF4B_47440</name>
</gene>
<dbReference type="EMBL" id="AP023091">
    <property type="protein sequence ID" value="BCE22130.1"/>
    <property type="molecule type" value="Genomic_DNA"/>
</dbReference>
<feature type="compositionally biased region" description="Basic and acidic residues" evidence="1">
    <location>
        <begin position="173"/>
        <end position="183"/>
    </location>
</feature>
<evidence type="ECO:0000256" key="1">
    <source>
        <dbReference type="SAM" id="MobiDB-lite"/>
    </source>
</evidence>
<dbReference type="EMBL" id="AP023094">
    <property type="protein sequence ID" value="BCE48395.1"/>
    <property type="molecule type" value="Genomic_DNA"/>
</dbReference>
<evidence type="ECO:0000313" key="4">
    <source>
        <dbReference type="EMBL" id="BCE91911.1"/>
    </source>
</evidence>